<gene>
    <name evidence="1" type="ORF">LCGC14_0879220</name>
</gene>
<reference evidence="1" key="1">
    <citation type="journal article" date="2015" name="Nature">
        <title>Complex archaea that bridge the gap between prokaryotes and eukaryotes.</title>
        <authorList>
            <person name="Spang A."/>
            <person name="Saw J.H."/>
            <person name="Jorgensen S.L."/>
            <person name="Zaremba-Niedzwiedzka K."/>
            <person name="Martijn J."/>
            <person name="Lind A.E."/>
            <person name="van Eijk R."/>
            <person name="Schleper C."/>
            <person name="Guy L."/>
            <person name="Ettema T.J."/>
        </authorList>
    </citation>
    <scope>NUCLEOTIDE SEQUENCE</scope>
</reference>
<sequence>MAKKKTVEERVANRLTPEEIANTPADRVRSFGMGYWGPRKIRRRSYGRGVDTRRQQFSGKKVATHAMTLRARGTPFWTESRLKRYAELGAKAYWDNRWNSLNETAS</sequence>
<protein>
    <submittedName>
        <fullName evidence="1">Uncharacterized protein</fullName>
    </submittedName>
</protein>
<accession>A0A0F9P7A2</accession>
<evidence type="ECO:0000313" key="1">
    <source>
        <dbReference type="EMBL" id="KKN25984.1"/>
    </source>
</evidence>
<proteinExistence type="predicted"/>
<name>A0A0F9P7A2_9ZZZZ</name>
<dbReference type="EMBL" id="LAZR01002755">
    <property type="protein sequence ID" value="KKN25984.1"/>
    <property type="molecule type" value="Genomic_DNA"/>
</dbReference>
<comment type="caution">
    <text evidence="1">The sequence shown here is derived from an EMBL/GenBank/DDBJ whole genome shotgun (WGS) entry which is preliminary data.</text>
</comment>
<dbReference type="AlphaFoldDB" id="A0A0F9P7A2"/>
<organism evidence="1">
    <name type="scientific">marine sediment metagenome</name>
    <dbReference type="NCBI Taxonomy" id="412755"/>
    <lineage>
        <taxon>unclassified sequences</taxon>
        <taxon>metagenomes</taxon>
        <taxon>ecological metagenomes</taxon>
    </lineage>
</organism>